<protein>
    <submittedName>
        <fullName evidence="2">Uncharacterized protein</fullName>
    </submittedName>
</protein>
<gene>
    <name evidence="2" type="ORF">PHLGIDRAFT_35933</name>
</gene>
<keyword evidence="3" id="KW-1185">Reference proteome</keyword>
<keyword evidence="1" id="KW-0812">Transmembrane</keyword>
<feature type="transmembrane region" description="Helical" evidence="1">
    <location>
        <begin position="15"/>
        <end position="36"/>
    </location>
</feature>
<evidence type="ECO:0000313" key="2">
    <source>
        <dbReference type="EMBL" id="KIP06467.1"/>
    </source>
</evidence>
<dbReference type="HOGENOM" id="CLU_1590391_0_0_1"/>
<proteinExistence type="predicted"/>
<reference evidence="2 3" key="1">
    <citation type="journal article" date="2014" name="PLoS Genet.">
        <title>Analysis of the Phlebiopsis gigantea genome, transcriptome and secretome provides insight into its pioneer colonization strategies of wood.</title>
        <authorList>
            <person name="Hori C."/>
            <person name="Ishida T."/>
            <person name="Igarashi K."/>
            <person name="Samejima M."/>
            <person name="Suzuki H."/>
            <person name="Master E."/>
            <person name="Ferreira P."/>
            <person name="Ruiz-Duenas F.J."/>
            <person name="Held B."/>
            <person name="Canessa P."/>
            <person name="Larrondo L.F."/>
            <person name="Schmoll M."/>
            <person name="Druzhinina I.S."/>
            <person name="Kubicek C.P."/>
            <person name="Gaskell J.A."/>
            <person name="Kersten P."/>
            <person name="St John F."/>
            <person name="Glasner J."/>
            <person name="Sabat G."/>
            <person name="Splinter BonDurant S."/>
            <person name="Syed K."/>
            <person name="Yadav J."/>
            <person name="Mgbeahuruike A.C."/>
            <person name="Kovalchuk A."/>
            <person name="Asiegbu F.O."/>
            <person name="Lackner G."/>
            <person name="Hoffmeister D."/>
            <person name="Rencoret J."/>
            <person name="Gutierrez A."/>
            <person name="Sun H."/>
            <person name="Lindquist E."/>
            <person name="Barry K."/>
            <person name="Riley R."/>
            <person name="Grigoriev I.V."/>
            <person name="Henrissat B."/>
            <person name="Kues U."/>
            <person name="Berka R.M."/>
            <person name="Martinez A.T."/>
            <person name="Covert S.F."/>
            <person name="Blanchette R.A."/>
            <person name="Cullen D."/>
        </authorList>
    </citation>
    <scope>NUCLEOTIDE SEQUENCE [LARGE SCALE GENOMIC DNA]</scope>
    <source>
        <strain evidence="2 3">11061_1 CR5-6</strain>
    </source>
</reference>
<dbReference type="Proteomes" id="UP000053257">
    <property type="component" value="Unassembled WGS sequence"/>
</dbReference>
<name>A0A0C3S6Y2_PHLG1</name>
<organism evidence="2 3">
    <name type="scientific">Phlebiopsis gigantea (strain 11061_1 CR5-6)</name>
    <name type="common">White-rot fungus</name>
    <name type="synonym">Peniophora gigantea</name>
    <dbReference type="NCBI Taxonomy" id="745531"/>
    <lineage>
        <taxon>Eukaryota</taxon>
        <taxon>Fungi</taxon>
        <taxon>Dikarya</taxon>
        <taxon>Basidiomycota</taxon>
        <taxon>Agaricomycotina</taxon>
        <taxon>Agaricomycetes</taxon>
        <taxon>Polyporales</taxon>
        <taxon>Phanerochaetaceae</taxon>
        <taxon>Phlebiopsis</taxon>
    </lineage>
</organism>
<evidence type="ECO:0000313" key="3">
    <source>
        <dbReference type="Proteomes" id="UP000053257"/>
    </source>
</evidence>
<sequence length="181" mass="19052">MSSDDSTPHTGVSPAIIPLSVLCAGLVVGGIAAVFITRRIARARLLLDLHLAAEAKAAEERLGAKPVLVDVYVGPSPVLARGEGLPWPGVQPIATKLREDVCSPHPHHTIENHPAYVRVPLVDGNVLQLSVGIAMPSQTANREAEGLPAEIVLESLEYCIGTSDVVVCSLLGARQRLIGIN</sequence>
<dbReference type="OrthoDB" id="2792479at2759"/>
<evidence type="ECO:0000256" key="1">
    <source>
        <dbReference type="SAM" id="Phobius"/>
    </source>
</evidence>
<dbReference type="EMBL" id="KN840517">
    <property type="protein sequence ID" value="KIP06467.1"/>
    <property type="molecule type" value="Genomic_DNA"/>
</dbReference>
<accession>A0A0C3S6Y2</accession>
<keyword evidence="1" id="KW-1133">Transmembrane helix</keyword>
<keyword evidence="1" id="KW-0472">Membrane</keyword>
<dbReference type="AlphaFoldDB" id="A0A0C3S6Y2"/>